<dbReference type="EnsemblMetazoa" id="SMAR001132-RA">
    <property type="protein sequence ID" value="SMAR001132-PA"/>
    <property type="gene ID" value="SMAR001132"/>
</dbReference>
<keyword evidence="7" id="KW-1185">Reference proteome</keyword>
<reference evidence="6" key="2">
    <citation type="submission" date="2015-02" db="UniProtKB">
        <authorList>
            <consortium name="EnsemblMetazoa"/>
        </authorList>
    </citation>
    <scope>IDENTIFICATION</scope>
</reference>
<evidence type="ECO:0000256" key="4">
    <source>
        <dbReference type="ARBA" id="ARBA00023054"/>
    </source>
</evidence>
<evidence type="ECO:0000256" key="1">
    <source>
        <dbReference type="ARBA" id="ARBA00004604"/>
    </source>
</evidence>
<dbReference type="PhylomeDB" id="T1IJQ8"/>
<protein>
    <recommendedName>
        <fullName evidence="3">Nucleolar protein 12</fullName>
    </recommendedName>
</protein>
<dbReference type="eggNOG" id="KOG0601">
    <property type="taxonomic scope" value="Eukaryota"/>
</dbReference>
<dbReference type="PANTHER" id="PTHR14577">
    <property type="entry name" value="NUCLEOLAR PROTEIN 12"/>
    <property type="match status" value="1"/>
</dbReference>
<keyword evidence="4" id="KW-0175">Coiled coil</keyword>
<dbReference type="PANTHER" id="PTHR14577:SF0">
    <property type="entry name" value="NUCLEOLAR PROTEIN 12"/>
    <property type="match status" value="1"/>
</dbReference>
<dbReference type="Pfam" id="PF09805">
    <property type="entry name" value="Nop25"/>
    <property type="match status" value="1"/>
</dbReference>
<dbReference type="HOGENOM" id="CLU_1564855_0_0_1"/>
<dbReference type="EMBL" id="JH430339">
    <property type="status" value="NOT_ANNOTATED_CDS"/>
    <property type="molecule type" value="Genomic_DNA"/>
</dbReference>
<dbReference type="AlphaFoldDB" id="T1IJQ8"/>
<keyword evidence="5" id="KW-0539">Nucleus</keyword>
<accession>T1IJQ8</accession>
<evidence type="ECO:0000313" key="7">
    <source>
        <dbReference type="Proteomes" id="UP000014500"/>
    </source>
</evidence>
<name>T1IJQ8_STRMM</name>
<evidence type="ECO:0000256" key="5">
    <source>
        <dbReference type="ARBA" id="ARBA00023242"/>
    </source>
</evidence>
<evidence type="ECO:0000256" key="2">
    <source>
        <dbReference type="ARBA" id="ARBA00007175"/>
    </source>
</evidence>
<dbReference type="GO" id="GO:0005730">
    <property type="term" value="C:nucleolus"/>
    <property type="evidence" value="ECO:0007669"/>
    <property type="project" value="UniProtKB-SubCell"/>
</dbReference>
<dbReference type="GO" id="GO:0019843">
    <property type="term" value="F:rRNA binding"/>
    <property type="evidence" value="ECO:0007669"/>
    <property type="project" value="TreeGrafter"/>
</dbReference>
<comment type="similarity">
    <text evidence="2">Belongs to the RRP17 family.</text>
</comment>
<comment type="subcellular location">
    <subcellularLocation>
        <location evidence="1">Nucleus</location>
        <location evidence="1">Nucleolus</location>
    </subcellularLocation>
</comment>
<dbReference type="InterPro" id="IPR019186">
    <property type="entry name" value="Nucleolar_protein_12"/>
</dbReference>
<sequence length="171" mass="20401">MDEMDDHEENKKLVVVKKPRNRKNKTHLIFNEDARREFLSGFRKRKNERRAKARELMEIQLKDDKKRLKDEHRNKLRKFLQNDRPVPEVEHILNPVVYDLPDHVVTISSNTDVDLASHDNVRLGLNKGATEEAEEERDGNLEEENDDYLKRLEIEIFVMCYRNIIIILSLQ</sequence>
<evidence type="ECO:0000256" key="3">
    <source>
        <dbReference type="ARBA" id="ARBA00015520"/>
    </source>
</evidence>
<dbReference type="Proteomes" id="UP000014500">
    <property type="component" value="Unassembled WGS sequence"/>
</dbReference>
<organism evidence="6 7">
    <name type="scientific">Strigamia maritima</name>
    <name type="common">European centipede</name>
    <name type="synonym">Geophilus maritimus</name>
    <dbReference type="NCBI Taxonomy" id="126957"/>
    <lineage>
        <taxon>Eukaryota</taxon>
        <taxon>Metazoa</taxon>
        <taxon>Ecdysozoa</taxon>
        <taxon>Arthropoda</taxon>
        <taxon>Myriapoda</taxon>
        <taxon>Chilopoda</taxon>
        <taxon>Pleurostigmophora</taxon>
        <taxon>Geophilomorpha</taxon>
        <taxon>Linotaeniidae</taxon>
        <taxon>Strigamia</taxon>
    </lineage>
</organism>
<dbReference type="OMA" id="KSAYINQ"/>
<evidence type="ECO:0000313" key="6">
    <source>
        <dbReference type="EnsemblMetazoa" id="SMAR001132-PA"/>
    </source>
</evidence>
<dbReference type="STRING" id="126957.T1IJQ8"/>
<reference evidence="7" key="1">
    <citation type="submission" date="2011-05" db="EMBL/GenBank/DDBJ databases">
        <authorList>
            <person name="Richards S.R."/>
            <person name="Qu J."/>
            <person name="Jiang H."/>
            <person name="Jhangiani S.N."/>
            <person name="Agravi P."/>
            <person name="Goodspeed R."/>
            <person name="Gross S."/>
            <person name="Mandapat C."/>
            <person name="Jackson L."/>
            <person name="Mathew T."/>
            <person name="Pu L."/>
            <person name="Thornton R."/>
            <person name="Saada N."/>
            <person name="Wilczek-Boney K.B."/>
            <person name="Lee S."/>
            <person name="Kovar C."/>
            <person name="Wu Y."/>
            <person name="Scherer S.E."/>
            <person name="Worley K.C."/>
            <person name="Muzny D.M."/>
            <person name="Gibbs R."/>
        </authorList>
    </citation>
    <scope>NUCLEOTIDE SEQUENCE</scope>
    <source>
        <strain evidence="7">Brora</strain>
    </source>
</reference>
<proteinExistence type="inferred from homology"/>